<dbReference type="InterPro" id="IPR039424">
    <property type="entry name" value="SBP_5"/>
</dbReference>
<proteinExistence type="inferred from homology"/>
<feature type="domain" description="Solute-binding protein family 5" evidence="5">
    <location>
        <begin position="66"/>
        <end position="452"/>
    </location>
</feature>
<sequence length="536" mass="58505">MKSVVSMGALAILMSAASPALSSSLVVCIEGSPETFNPQLTSNATTSIVTGQIYDQLVSVKAGGSELEPSLAESWSISEDGKTYTFKLRRGVTWQSNKTFKPSRNFNADDVVFSFERMMRADHPYYKVNGGNYLTFNAKLADVLTSVKKIDDHTVAFTLKEPLAPFTGILSHQSLVILSAEYAEQLLKAGTPEQLDLQPIGTGPFQLQVYQTNAAVRFKAFHDSWGEKTKDPSRTPKVDDLIMPITVDAPVRLQRAQAGECHIANAPSPTDREVIRASAKLNLVETPVASSGFLAFNFKEKPFQDKRVRQALAHAVNMKGLVDNVFDGTGTVTRALIPASLWGHNADLKGHSYDIEKAKALLAEAGYPNGFDTQIWALPVTRPYMPNGRRAAELIQADWAKIGVKAEIVTYEWGEYVKRARQGESKTAMFGGIWDFPDPSQIPNNYFTCNSQGKPSPSNIGSWCNAAFSDLIARAGQITDQDRRADLYKQAQVVFNEEMPAILFGSSSALLAVNKSVSGFVPAVFGTSRFSGVTVP</sequence>
<dbReference type="GO" id="GO:1904680">
    <property type="term" value="F:peptide transmembrane transporter activity"/>
    <property type="evidence" value="ECO:0007669"/>
    <property type="project" value="TreeGrafter"/>
</dbReference>
<dbReference type="GO" id="GO:0030288">
    <property type="term" value="C:outer membrane-bounded periplasmic space"/>
    <property type="evidence" value="ECO:0007669"/>
    <property type="project" value="TreeGrafter"/>
</dbReference>
<feature type="chain" id="PRO_5024416736" evidence="4">
    <location>
        <begin position="23"/>
        <end position="536"/>
    </location>
</feature>
<name>A0A5N3P4V7_9HYPH</name>
<organism evidence="6 7">
    <name type="scientific">Microvirga brassicacearum</name>
    <dbReference type="NCBI Taxonomy" id="2580413"/>
    <lineage>
        <taxon>Bacteria</taxon>
        <taxon>Pseudomonadati</taxon>
        <taxon>Pseudomonadota</taxon>
        <taxon>Alphaproteobacteria</taxon>
        <taxon>Hyphomicrobiales</taxon>
        <taxon>Methylobacteriaceae</taxon>
        <taxon>Microvirga</taxon>
    </lineage>
</organism>
<dbReference type="PANTHER" id="PTHR30290:SF38">
    <property type="entry name" value="D,D-DIPEPTIDE-BINDING PERIPLASMIC PROTEIN DDPA-RELATED"/>
    <property type="match status" value="1"/>
</dbReference>
<comment type="caution">
    <text evidence="6">The sequence shown here is derived from an EMBL/GenBank/DDBJ whole genome shotgun (WGS) entry which is preliminary data.</text>
</comment>
<evidence type="ECO:0000256" key="3">
    <source>
        <dbReference type="ARBA" id="ARBA00022729"/>
    </source>
</evidence>
<dbReference type="Proteomes" id="UP000325684">
    <property type="component" value="Unassembled WGS sequence"/>
</dbReference>
<dbReference type="GO" id="GO:0042938">
    <property type="term" value="P:dipeptide transport"/>
    <property type="evidence" value="ECO:0007669"/>
    <property type="project" value="TreeGrafter"/>
</dbReference>
<dbReference type="GO" id="GO:0043190">
    <property type="term" value="C:ATP-binding cassette (ABC) transporter complex"/>
    <property type="evidence" value="ECO:0007669"/>
    <property type="project" value="InterPro"/>
</dbReference>
<dbReference type="SUPFAM" id="SSF53850">
    <property type="entry name" value="Periplasmic binding protein-like II"/>
    <property type="match status" value="1"/>
</dbReference>
<accession>A0A5N3P4V7</accession>
<evidence type="ECO:0000313" key="7">
    <source>
        <dbReference type="Proteomes" id="UP000325684"/>
    </source>
</evidence>
<dbReference type="CDD" id="cd08493">
    <property type="entry name" value="PBP2_DppA_like"/>
    <property type="match status" value="1"/>
</dbReference>
<dbReference type="PANTHER" id="PTHR30290">
    <property type="entry name" value="PERIPLASMIC BINDING COMPONENT OF ABC TRANSPORTER"/>
    <property type="match status" value="1"/>
</dbReference>
<comment type="similarity">
    <text evidence="2">Belongs to the bacterial solute-binding protein 5 family.</text>
</comment>
<gene>
    <name evidence="6" type="ORF">FEZ63_21620</name>
</gene>
<dbReference type="InterPro" id="IPR030678">
    <property type="entry name" value="Peptide/Ni-bd"/>
</dbReference>
<reference evidence="6 7" key="1">
    <citation type="journal article" date="2019" name="Microorganisms">
        <title>Genome Insights into the Novel Species Microvirga brassicacearum, a Rapeseed Endophyte with Biotechnological Potential.</title>
        <authorList>
            <person name="Jimenez-Gomez A."/>
            <person name="Saati-Santamaria Z."/>
            <person name="Igual J.M."/>
            <person name="Rivas R."/>
            <person name="Mateos P.F."/>
            <person name="Garcia-Fraile P."/>
        </authorList>
    </citation>
    <scope>NUCLEOTIDE SEQUENCE [LARGE SCALE GENOMIC DNA]</scope>
    <source>
        <strain evidence="6 7">CDVBN77</strain>
    </source>
</reference>
<dbReference type="PIRSF" id="PIRSF002741">
    <property type="entry name" value="MppA"/>
    <property type="match status" value="1"/>
</dbReference>
<dbReference type="OrthoDB" id="9803988at2"/>
<keyword evidence="7" id="KW-1185">Reference proteome</keyword>
<feature type="signal peptide" evidence="4">
    <location>
        <begin position="1"/>
        <end position="22"/>
    </location>
</feature>
<evidence type="ECO:0000313" key="6">
    <source>
        <dbReference type="EMBL" id="KAB0264772.1"/>
    </source>
</evidence>
<protein>
    <submittedName>
        <fullName evidence="6">ABC transporter substrate-binding protein</fullName>
    </submittedName>
</protein>
<dbReference type="Pfam" id="PF00496">
    <property type="entry name" value="SBP_bac_5"/>
    <property type="match status" value="1"/>
</dbReference>
<evidence type="ECO:0000256" key="2">
    <source>
        <dbReference type="ARBA" id="ARBA00005695"/>
    </source>
</evidence>
<dbReference type="Gene3D" id="3.40.190.10">
    <property type="entry name" value="Periplasmic binding protein-like II"/>
    <property type="match status" value="1"/>
</dbReference>
<evidence type="ECO:0000259" key="5">
    <source>
        <dbReference type="Pfam" id="PF00496"/>
    </source>
</evidence>
<evidence type="ECO:0000256" key="1">
    <source>
        <dbReference type="ARBA" id="ARBA00004418"/>
    </source>
</evidence>
<dbReference type="EMBL" id="VCMV01000061">
    <property type="protein sequence ID" value="KAB0264772.1"/>
    <property type="molecule type" value="Genomic_DNA"/>
</dbReference>
<dbReference type="AlphaFoldDB" id="A0A5N3P4V7"/>
<keyword evidence="3 4" id="KW-0732">Signal</keyword>
<dbReference type="InterPro" id="IPR000914">
    <property type="entry name" value="SBP_5_dom"/>
</dbReference>
<comment type="subcellular location">
    <subcellularLocation>
        <location evidence="1">Periplasm</location>
    </subcellularLocation>
</comment>
<evidence type="ECO:0000256" key="4">
    <source>
        <dbReference type="SAM" id="SignalP"/>
    </source>
</evidence>
<dbReference type="Gene3D" id="3.90.76.10">
    <property type="entry name" value="Dipeptide-binding Protein, Domain 1"/>
    <property type="match status" value="1"/>
</dbReference>
<dbReference type="Gene3D" id="3.10.105.10">
    <property type="entry name" value="Dipeptide-binding Protein, Domain 3"/>
    <property type="match status" value="1"/>
</dbReference>